<reference evidence="1" key="1">
    <citation type="submission" date="2014-11" db="EMBL/GenBank/DDBJ databases">
        <authorList>
            <person name="Amaro Gonzalez C."/>
        </authorList>
    </citation>
    <scope>NUCLEOTIDE SEQUENCE</scope>
</reference>
<organism evidence="1">
    <name type="scientific">Anguilla anguilla</name>
    <name type="common">European freshwater eel</name>
    <name type="synonym">Muraena anguilla</name>
    <dbReference type="NCBI Taxonomy" id="7936"/>
    <lineage>
        <taxon>Eukaryota</taxon>
        <taxon>Metazoa</taxon>
        <taxon>Chordata</taxon>
        <taxon>Craniata</taxon>
        <taxon>Vertebrata</taxon>
        <taxon>Euteleostomi</taxon>
        <taxon>Actinopterygii</taxon>
        <taxon>Neopterygii</taxon>
        <taxon>Teleostei</taxon>
        <taxon>Anguilliformes</taxon>
        <taxon>Anguillidae</taxon>
        <taxon>Anguilla</taxon>
    </lineage>
</organism>
<protein>
    <submittedName>
        <fullName evidence="1">Uncharacterized protein</fullName>
    </submittedName>
</protein>
<sequence>MQTFRKEEMGYPVLVGHLKHSYCVFNPNI</sequence>
<dbReference type="AlphaFoldDB" id="A0A0E9UZ34"/>
<reference evidence="1" key="2">
    <citation type="journal article" date="2015" name="Fish Shellfish Immunol.">
        <title>Early steps in the European eel (Anguilla anguilla)-Vibrio vulnificus interaction in the gills: Role of the RtxA13 toxin.</title>
        <authorList>
            <person name="Callol A."/>
            <person name="Pajuelo D."/>
            <person name="Ebbesson L."/>
            <person name="Teles M."/>
            <person name="MacKenzie S."/>
            <person name="Amaro C."/>
        </authorList>
    </citation>
    <scope>NUCLEOTIDE SEQUENCE</scope>
</reference>
<name>A0A0E9UZ34_ANGAN</name>
<dbReference type="EMBL" id="GBXM01038132">
    <property type="protein sequence ID" value="JAH70445.1"/>
    <property type="molecule type" value="Transcribed_RNA"/>
</dbReference>
<proteinExistence type="predicted"/>
<accession>A0A0E9UZ34</accession>
<evidence type="ECO:0000313" key="1">
    <source>
        <dbReference type="EMBL" id="JAH70445.1"/>
    </source>
</evidence>